<protein>
    <submittedName>
        <fullName evidence="3">Transcriptional regulator, MarR family</fullName>
    </submittedName>
</protein>
<feature type="region of interest" description="Disordered" evidence="1">
    <location>
        <begin position="94"/>
        <end position="136"/>
    </location>
</feature>
<dbReference type="AlphaFoldDB" id="D7DSK3"/>
<dbReference type="SUPFAM" id="SSF46785">
    <property type="entry name" value="Winged helix' DNA-binding domain"/>
    <property type="match status" value="1"/>
</dbReference>
<dbReference type="SMART" id="SM00347">
    <property type="entry name" value="HTH_MARR"/>
    <property type="match status" value="1"/>
</dbReference>
<evidence type="ECO:0000313" key="3">
    <source>
        <dbReference type="EMBL" id="ADI36113.1"/>
    </source>
</evidence>
<feature type="domain" description="HTH marR-type" evidence="2">
    <location>
        <begin position="1"/>
        <end position="103"/>
    </location>
</feature>
<dbReference type="KEGG" id="mvo:Mvol_0453"/>
<reference evidence="3 4" key="1">
    <citation type="submission" date="2010-05" db="EMBL/GenBank/DDBJ databases">
        <title>Complete sequence of Methanococcus voltae A3.</title>
        <authorList>
            <consortium name="US DOE Joint Genome Institute"/>
            <person name="Lucas S."/>
            <person name="Copeland A."/>
            <person name="Lapidus A."/>
            <person name="Cheng J.-F."/>
            <person name="Bruce D."/>
            <person name="Goodwin L."/>
            <person name="Pitluck S."/>
            <person name="Lowry S."/>
            <person name="Clum A."/>
            <person name="Land M."/>
            <person name="Hauser L."/>
            <person name="Kyrpides N."/>
            <person name="Mikhailova N."/>
            <person name="Whitman W.B."/>
            <person name="Woyke T."/>
        </authorList>
    </citation>
    <scope>NUCLEOTIDE SEQUENCE [LARGE SCALE GENOMIC DNA]</scope>
    <source>
        <strain evidence="4">ATCC BAA-1334 / A3</strain>
    </source>
</reference>
<dbReference type="Pfam" id="PF01047">
    <property type="entry name" value="MarR"/>
    <property type="match status" value="1"/>
</dbReference>
<accession>D7DSK3</accession>
<sequence length="136" mass="16104">MELSRLLFKTNVKEILCLLNQEGELYFSEISDRLFIQHGSLSRLLKLLYDAKLIDKRKDEEDERILPKMYYSITPLGVRILEVYEVLNSIENEMKRKNKRKNSKEPQPNNKNKNSNNNINITNSKNENVENNLTFQ</sequence>
<keyword evidence="4" id="KW-1185">Reference proteome</keyword>
<dbReference type="InterPro" id="IPR000835">
    <property type="entry name" value="HTH_MarR-typ"/>
</dbReference>
<dbReference type="InParanoid" id="D7DSK3"/>
<dbReference type="InterPro" id="IPR011991">
    <property type="entry name" value="ArsR-like_HTH"/>
</dbReference>
<proteinExistence type="predicted"/>
<dbReference type="HOGENOM" id="CLU_153628_0_0_2"/>
<evidence type="ECO:0000259" key="2">
    <source>
        <dbReference type="SMART" id="SM00347"/>
    </source>
</evidence>
<dbReference type="InterPro" id="IPR036390">
    <property type="entry name" value="WH_DNA-bd_sf"/>
</dbReference>
<dbReference type="Proteomes" id="UP000007722">
    <property type="component" value="Chromosome"/>
</dbReference>
<dbReference type="CDD" id="cd00090">
    <property type="entry name" value="HTH_ARSR"/>
    <property type="match status" value="1"/>
</dbReference>
<feature type="compositionally biased region" description="Low complexity" evidence="1">
    <location>
        <begin position="105"/>
        <end position="126"/>
    </location>
</feature>
<evidence type="ECO:0000313" key="4">
    <source>
        <dbReference type="Proteomes" id="UP000007722"/>
    </source>
</evidence>
<organism evidence="3 4">
    <name type="scientific">Methanococcus voltae (strain ATCC BAA-1334 / A3)</name>
    <dbReference type="NCBI Taxonomy" id="456320"/>
    <lineage>
        <taxon>Archaea</taxon>
        <taxon>Methanobacteriati</taxon>
        <taxon>Methanobacteriota</taxon>
        <taxon>Methanomada group</taxon>
        <taxon>Methanococci</taxon>
        <taxon>Methanococcales</taxon>
        <taxon>Methanococcaceae</taxon>
        <taxon>Methanococcus</taxon>
    </lineage>
</organism>
<dbReference type="InterPro" id="IPR036388">
    <property type="entry name" value="WH-like_DNA-bd_sf"/>
</dbReference>
<dbReference type="EMBL" id="CP002057">
    <property type="protein sequence ID" value="ADI36113.1"/>
    <property type="molecule type" value="Genomic_DNA"/>
</dbReference>
<name>D7DSK3_METV3</name>
<evidence type="ECO:0000256" key="1">
    <source>
        <dbReference type="SAM" id="MobiDB-lite"/>
    </source>
</evidence>
<dbReference type="OrthoDB" id="61586at2157"/>
<dbReference type="Gene3D" id="1.10.10.10">
    <property type="entry name" value="Winged helix-like DNA-binding domain superfamily/Winged helix DNA-binding domain"/>
    <property type="match status" value="1"/>
</dbReference>
<dbReference type="GO" id="GO:0003700">
    <property type="term" value="F:DNA-binding transcription factor activity"/>
    <property type="evidence" value="ECO:0007669"/>
    <property type="project" value="InterPro"/>
</dbReference>
<dbReference type="eggNOG" id="arCOG01057">
    <property type="taxonomic scope" value="Archaea"/>
</dbReference>
<gene>
    <name evidence="3" type="ordered locus">Mvol_0453</name>
</gene>